<dbReference type="SUPFAM" id="SSF53098">
    <property type="entry name" value="Ribonuclease H-like"/>
    <property type="match status" value="1"/>
</dbReference>
<dbReference type="Pfam" id="PF13276">
    <property type="entry name" value="HTH_21"/>
    <property type="match status" value="1"/>
</dbReference>
<dbReference type="EMBL" id="CP060025">
    <property type="protein sequence ID" value="QNG76104.1"/>
    <property type="molecule type" value="Genomic_DNA"/>
</dbReference>
<dbReference type="PANTHER" id="PTHR46889">
    <property type="entry name" value="TRANSPOSASE INSF FOR INSERTION SEQUENCE IS3B-RELATED"/>
    <property type="match status" value="1"/>
</dbReference>
<dbReference type="InterPro" id="IPR025948">
    <property type="entry name" value="HTH-like_dom"/>
</dbReference>
<feature type="domain" description="Integrase catalytic" evidence="2">
    <location>
        <begin position="83"/>
        <end position="246"/>
    </location>
</feature>
<evidence type="ECO:0000313" key="4">
    <source>
        <dbReference type="Proteomes" id="UP000515598"/>
    </source>
</evidence>
<gene>
    <name evidence="3" type="ORF">GPNADHDJ_00270</name>
</gene>
<dbReference type="PANTHER" id="PTHR46889:SF4">
    <property type="entry name" value="TRANSPOSASE INSO FOR INSERTION SEQUENCE ELEMENT IS911B-RELATED"/>
    <property type="match status" value="1"/>
</dbReference>
<dbReference type="NCBIfam" id="NF033516">
    <property type="entry name" value="transpos_IS3"/>
    <property type="match status" value="1"/>
</dbReference>
<evidence type="ECO:0000259" key="2">
    <source>
        <dbReference type="PROSITE" id="PS50994"/>
    </source>
</evidence>
<sequence>MASGGRSAARIREMHEDSRGTLGAGRMHEDLVDQGESASLNRVARLMAAEGLQGWPRPKRRGQRGRPALTPPGVRNLLERDFTALEPETKWVTDITEIKTGQGKLYLCIVLDLFDQRVVGWSMHHRQDRHMVIRAVQMAVWQRQGAEPVILHSDRGSQFRSGDYQRYLSRNGLVCSMSAVGHCGDNAACEGFFGVLKRERIYRTKYLTLDAAKTDVFEYVERFHNPRMRRRVARRDREFQALSQESVISG</sequence>
<evidence type="ECO:0000313" key="3">
    <source>
        <dbReference type="EMBL" id="QNG76104.1"/>
    </source>
</evidence>
<dbReference type="PROSITE" id="PS50994">
    <property type="entry name" value="INTEGRASE"/>
    <property type="match status" value="1"/>
</dbReference>
<feature type="region of interest" description="Disordered" evidence="1">
    <location>
        <begin position="51"/>
        <end position="73"/>
    </location>
</feature>
<dbReference type="Pfam" id="PF00665">
    <property type="entry name" value="rve"/>
    <property type="match status" value="1"/>
</dbReference>
<dbReference type="InterPro" id="IPR012337">
    <property type="entry name" value="RNaseH-like_sf"/>
</dbReference>
<dbReference type="InterPro" id="IPR001584">
    <property type="entry name" value="Integrase_cat-core"/>
</dbReference>
<organism evidence="3 4">
    <name type="scientific">Stenotrophomonas maltophilia</name>
    <name type="common">Pseudomonas maltophilia</name>
    <name type="synonym">Xanthomonas maltophilia</name>
    <dbReference type="NCBI Taxonomy" id="40324"/>
    <lineage>
        <taxon>Bacteria</taxon>
        <taxon>Pseudomonadati</taxon>
        <taxon>Pseudomonadota</taxon>
        <taxon>Gammaproteobacteria</taxon>
        <taxon>Lysobacterales</taxon>
        <taxon>Lysobacteraceae</taxon>
        <taxon>Stenotrophomonas</taxon>
        <taxon>Stenotrophomonas maltophilia group</taxon>
    </lineage>
</organism>
<dbReference type="GO" id="GO:0015074">
    <property type="term" value="P:DNA integration"/>
    <property type="evidence" value="ECO:0007669"/>
    <property type="project" value="InterPro"/>
</dbReference>
<reference evidence="3 4" key="1">
    <citation type="submission" date="2020-08" db="EMBL/GenBank/DDBJ databases">
        <title>Phenotypic and transcriptomic analysis of seven clinical Stenotrophomonas maltophilia isolates identify a small set of shared and commonly regulated genes involved in biofilm lifestyle.</title>
        <authorList>
            <person name="Alio I."/>
            <person name="Gudzuhn M."/>
            <person name="Streit W."/>
        </authorList>
    </citation>
    <scope>NUCLEOTIDE SEQUENCE [LARGE SCALE GENOMIC DNA]</scope>
    <source>
        <strain evidence="3 4">UHH_SKK55</strain>
    </source>
</reference>
<evidence type="ECO:0000256" key="1">
    <source>
        <dbReference type="SAM" id="MobiDB-lite"/>
    </source>
</evidence>
<name>A0AAX1IAF6_STEMA</name>
<protein>
    <submittedName>
        <fullName evidence="3">IS3 family transposase</fullName>
    </submittedName>
</protein>
<dbReference type="Gene3D" id="3.30.420.10">
    <property type="entry name" value="Ribonuclease H-like superfamily/Ribonuclease H"/>
    <property type="match status" value="1"/>
</dbReference>
<dbReference type="InterPro" id="IPR036397">
    <property type="entry name" value="RNaseH_sf"/>
</dbReference>
<dbReference type="Proteomes" id="UP000515598">
    <property type="component" value="Chromosome"/>
</dbReference>
<dbReference type="InterPro" id="IPR050900">
    <property type="entry name" value="Transposase_IS3/IS150/IS904"/>
</dbReference>
<dbReference type="GO" id="GO:0003676">
    <property type="term" value="F:nucleic acid binding"/>
    <property type="evidence" value="ECO:0007669"/>
    <property type="project" value="InterPro"/>
</dbReference>
<accession>A0AAX1IAF6</accession>
<dbReference type="InterPro" id="IPR048020">
    <property type="entry name" value="Transpos_IS3"/>
</dbReference>
<feature type="compositionally biased region" description="Basic and acidic residues" evidence="1">
    <location>
        <begin position="10"/>
        <end position="19"/>
    </location>
</feature>
<feature type="region of interest" description="Disordered" evidence="1">
    <location>
        <begin position="1"/>
        <end position="26"/>
    </location>
</feature>
<dbReference type="AlphaFoldDB" id="A0AAX1IAF6"/>
<proteinExistence type="predicted"/>
<dbReference type="Pfam" id="PF13333">
    <property type="entry name" value="rve_2"/>
    <property type="match status" value="1"/>
</dbReference>